<feature type="transmembrane region" description="Helical" evidence="3">
    <location>
        <begin position="233"/>
        <end position="254"/>
    </location>
</feature>
<feature type="transmembrane region" description="Helical" evidence="3">
    <location>
        <begin position="261"/>
        <end position="282"/>
    </location>
</feature>
<keyword evidence="3" id="KW-0812">Transmembrane</keyword>
<evidence type="ECO:0000256" key="2">
    <source>
        <dbReference type="ARBA" id="ARBA00006727"/>
    </source>
</evidence>
<name>A0AAD5KCE8_9FUNG</name>
<keyword evidence="3" id="KW-1133">Transmembrane helix</keyword>
<dbReference type="GO" id="GO:0022857">
    <property type="term" value="F:transmembrane transporter activity"/>
    <property type="evidence" value="ECO:0007669"/>
    <property type="project" value="InterPro"/>
</dbReference>
<dbReference type="Pfam" id="PF07690">
    <property type="entry name" value="MFS_1"/>
    <property type="match status" value="1"/>
</dbReference>
<evidence type="ECO:0000313" key="5">
    <source>
        <dbReference type="EMBL" id="KAI9278391.1"/>
    </source>
</evidence>
<feature type="transmembrane region" description="Helical" evidence="3">
    <location>
        <begin position="353"/>
        <end position="373"/>
    </location>
</feature>
<feature type="transmembrane region" description="Helical" evidence="3">
    <location>
        <begin position="60"/>
        <end position="79"/>
    </location>
</feature>
<dbReference type="SUPFAM" id="SSF103473">
    <property type="entry name" value="MFS general substrate transporter"/>
    <property type="match status" value="1"/>
</dbReference>
<feature type="transmembrane region" description="Helical" evidence="3">
    <location>
        <begin position="198"/>
        <end position="218"/>
    </location>
</feature>
<comment type="subcellular location">
    <subcellularLocation>
        <location evidence="1">Membrane</location>
        <topology evidence="1">Multi-pass membrane protein</topology>
    </subcellularLocation>
</comment>
<keyword evidence="6" id="KW-1185">Reference proteome</keyword>
<comment type="similarity">
    <text evidence="2">Belongs to the major facilitator superfamily. Monocarboxylate porter (TC 2.A.1.13) family.</text>
</comment>
<feature type="transmembrane region" description="Helical" evidence="3">
    <location>
        <begin position="323"/>
        <end position="341"/>
    </location>
</feature>
<proteinExistence type="inferred from homology"/>
<dbReference type="EMBL" id="JAIXMP010000001">
    <property type="protein sequence ID" value="KAI9278391.1"/>
    <property type="molecule type" value="Genomic_DNA"/>
</dbReference>
<dbReference type="InterPro" id="IPR050327">
    <property type="entry name" value="Proton-linked_MCT"/>
</dbReference>
<dbReference type="PANTHER" id="PTHR11360">
    <property type="entry name" value="MONOCARBOXYLATE TRANSPORTER"/>
    <property type="match status" value="1"/>
</dbReference>
<protein>
    <submittedName>
        <fullName evidence="5">Major facilitator superfamily domain-containing protein</fullName>
    </submittedName>
</protein>
<evidence type="ECO:0000313" key="6">
    <source>
        <dbReference type="Proteomes" id="UP001209540"/>
    </source>
</evidence>
<dbReference type="InterPro" id="IPR020846">
    <property type="entry name" value="MFS_dom"/>
</dbReference>
<reference evidence="5" key="1">
    <citation type="journal article" date="2022" name="IScience">
        <title>Evolution of zygomycete secretomes and the origins of terrestrial fungal ecologies.</title>
        <authorList>
            <person name="Chang Y."/>
            <person name="Wang Y."/>
            <person name="Mondo S."/>
            <person name="Ahrendt S."/>
            <person name="Andreopoulos W."/>
            <person name="Barry K."/>
            <person name="Beard J."/>
            <person name="Benny G.L."/>
            <person name="Blankenship S."/>
            <person name="Bonito G."/>
            <person name="Cuomo C."/>
            <person name="Desiro A."/>
            <person name="Gervers K.A."/>
            <person name="Hundley H."/>
            <person name="Kuo A."/>
            <person name="LaButti K."/>
            <person name="Lang B.F."/>
            <person name="Lipzen A."/>
            <person name="O'Donnell K."/>
            <person name="Pangilinan J."/>
            <person name="Reynolds N."/>
            <person name="Sandor L."/>
            <person name="Smith M.E."/>
            <person name="Tsang A."/>
            <person name="Grigoriev I.V."/>
            <person name="Stajich J.E."/>
            <person name="Spatafora J.W."/>
        </authorList>
    </citation>
    <scope>NUCLEOTIDE SEQUENCE</scope>
    <source>
        <strain evidence="5">RSA 2281</strain>
    </source>
</reference>
<feature type="transmembrane region" description="Helical" evidence="3">
    <location>
        <begin position="117"/>
        <end position="137"/>
    </location>
</feature>
<dbReference type="PANTHER" id="PTHR11360:SF284">
    <property type="entry name" value="EG:103B4.3 PROTEIN-RELATED"/>
    <property type="match status" value="1"/>
</dbReference>
<accession>A0AAD5KCE8</accession>
<evidence type="ECO:0000259" key="4">
    <source>
        <dbReference type="PROSITE" id="PS50850"/>
    </source>
</evidence>
<dbReference type="GO" id="GO:0016020">
    <property type="term" value="C:membrane"/>
    <property type="evidence" value="ECO:0007669"/>
    <property type="project" value="UniProtKB-SubCell"/>
</dbReference>
<dbReference type="PROSITE" id="PS50850">
    <property type="entry name" value="MFS"/>
    <property type="match status" value="1"/>
</dbReference>
<feature type="transmembrane region" description="Helical" evidence="3">
    <location>
        <begin position="288"/>
        <end position="311"/>
    </location>
</feature>
<dbReference type="InterPro" id="IPR011701">
    <property type="entry name" value="MFS"/>
</dbReference>
<dbReference type="AlphaFoldDB" id="A0AAD5KCE8"/>
<feature type="transmembrane region" description="Helical" evidence="3">
    <location>
        <begin position="85"/>
        <end position="105"/>
    </location>
</feature>
<keyword evidence="3" id="KW-0472">Membrane</keyword>
<feature type="domain" description="Major facilitator superfamily (MFS) profile" evidence="4">
    <location>
        <begin position="1"/>
        <end position="378"/>
    </location>
</feature>
<dbReference type="Proteomes" id="UP001209540">
    <property type="component" value="Unassembled WGS sequence"/>
</dbReference>
<sequence length="385" mass="42381">MNIFQLKNRGIMQEHYERVSFRHIPNAQLQLSFTGTLMEIMIHLMGIPVQLLSARYGVKFVLGLGTLLTSLGLELAAFSTEIWHLYMTQGILFGTGASLLFITAMSVPPQWFHHRRGLSLGLVSSGTGVGGLVLPFVMTQLNNVLGATWTYRIWGLVCVGANVISCILIREKNQRWKSSSKQRLGEIFDLSIVRDMNYVIWLIGSVIAYSGFLIPYFFLPSYVTHLGMSSTDASVFMAALSVSNIIGRISVGFIGDHIGRLNAHLIFTMISGLSSLLIWTFAYSYMSIMAFSLVFGFCCSSYIALLSPITVSILGMRKFPTGLSLLLLANVLSICSISLASGLESAIGAEPYMVYKMFTGTTYVIGGFFLLALKIKLTHGLITKI</sequence>
<organism evidence="5 6">
    <name type="scientific">Phascolomyces articulosus</name>
    <dbReference type="NCBI Taxonomy" id="60185"/>
    <lineage>
        <taxon>Eukaryota</taxon>
        <taxon>Fungi</taxon>
        <taxon>Fungi incertae sedis</taxon>
        <taxon>Mucoromycota</taxon>
        <taxon>Mucoromycotina</taxon>
        <taxon>Mucoromycetes</taxon>
        <taxon>Mucorales</taxon>
        <taxon>Lichtheimiaceae</taxon>
        <taxon>Phascolomyces</taxon>
    </lineage>
</organism>
<gene>
    <name evidence="5" type="ORF">BDA99DRAFT_428953</name>
</gene>
<reference evidence="5" key="2">
    <citation type="submission" date="2023-02" db="EMBL/GenBank/DDBJ databases">
        <authorList>
            <consortium name="DOE Joint Genome Institute"/>
            <person name="Mondo S.J."/>
            <person name="Chang Y."/>
            <person name="Wang Y."/>
            <person name="Ahrendt S."/>
            <person name="Andreopoulos W."/>
            <person name="Barry K."/>
            <person name="Beard J."/>
            <person name="Benny G.L."/>
            <person name="Blankenship S."/>
            <person name="Bonito G."/>
            <person name="Cuomo C."/>
            <person name="Desiro A."/>
            <person name="Gervers K.A."/>
            <person name="Hundley H."/>
            <person name="Kuo A."/>
            <person name="LaButti K."/>
            <person name="Lang B.F."/>
            <person name="Lipzen A."/>
            <person name="O'Donnell K."/>
            <person name="Pangilinan J."/>
            <person name="Reynolds N."/>
            <person name="Sandor L."/>
            <person name="Smith M.W."/>
            <person name="Tsang A."/>
            <person name="Grigoriev I.V."/>
            <person name="Stajich J.E."/>
            <person name="Spatafora J.W."/>
        </authorList>
    </citation>
    <scope>NUCLEOTIDE SEQUENCE</scope>
    <source>
        <strain evidence="5">RSA 2281</strain>
    </source>
</reference>
<dbReference type="InterPro" id="IPR036259">
    <property type="entry name" value="MFS_trans_sf"/>
</dbReference>
<feature type="transmembrane region" description="Helical" evidence="3">
    <location>
        <begin position="149"/>
        <end position="169"/>
    </location>
</feature>
<evidence type="ECO:0000256" key="1">
    <source>
        <dbReference type="ARBA" id="ARBA00004141"/>
    </source>
</evidence>
<comment type="caution">
    <text evidence="5">The sequence shown here is derived from an EMBL/GenBank/DDBJ whole genome shotgun (WGS) entry which is preliminary data.</text>
</comment>
<dbReference type="Gene3D" id="1.20.1250.20">
    <property type="entry name" value="MFS general substrate transporter like domains"/>
    <property type="match status" value="2"/>
</dbReference>
<evidence type="ECO:0000256" key="3">
    <source>
        <dbReference type="SAM" id="Phobius"/>
    </source>
</evidence>